<reference evidence="1 2" key="1">
    <citation type="journal article" date="2018" name="Arch. Virol.">
        <title>Complete genome sequence of C130_2, a novel myovirus infecting pathogenic Escherichia coli and Shigella strains.</title>
        <authorList>
            <person name="Svab D."/>
            <person name="Falgenhauer L."/>
            <person name="Rohde M."/>
            <person name="Chakraborty T."/>
            <person name="Toth I."/>
        </authorList>
    </citation>
    <scope>NUCLEOTIDE SEQUENCE [LARGE SCALE GENOMIC DNA]</scope>
</reference>
<dbReference type="EMBL" id="MH363708">
    <property type="protein sequence ID" value="AXC34323.1"/>
    <property type="molecule type" value="Genomic_DNA"/>
</dbReference>
<dbReference type="Proteomes" id="UP000266204">
    <property type="component" value="Segment"/>
</dbReference>
<proteinExistence type="predicted"/>
<evidence type="ECO:0000313" key="2">
    <source>
        <dbReference type="Proteomes" id="UP000266204"/>
    </source>
</evidence>
<sequence>MSKGTTLATELENDEGRTRAIWDDSRALLIVKTADGRISELSSLEARQLEWAINHPEAFQIISGLASRADVAQAVQALAEMRRRLLGD</sequence>
<gene>
    <name evidence="1" type="ORF">1302_0013</name>
</gene>
<protein>
    <submittedName>
        <fullName evidence="1">Uncharacterized protein</fullName>
    </submittedName>
</protein>
<accession>A0A384ZRQ9</accession>
<evidence type="ECO:0000313" key="1">
    <source>
        <dbReference type="EMBL" id="AXC34323.1"/>
    </source>
</evidence>
<keyword evidence="2" id="KW-1185">Reference proteome</keyword>
<name>A0A384ZRQ9_9CAUD</name>
<organism evidence="1 2">
    <name type="scientific">Escherichia phage C130_2</name>
    <dbReference type="NCBI Taxonomy" id="2234093"/>
    <lineage>
        <taxon>Viruses</taxon>
        <taxon>Duplodnaviria</taxon>
        <taxon>Heunggongvirae</taxon>
        <taxon>Uroviricota</taxon>
        <taxon>Caudoviricetes</taxon>
        <taxon>Hungariovirus</taxon>
        <taxon>Hungariovirus C1302</taxon>
    </lineage>
</organism>